<proteinExistence type="predicted"/>
<dbReference type="EMBL" id="JAUDFV010000152">
    <property type="protein sequence ID" value="KAL2718505.1"/>
    <property type="molecule type" value="Genomic_DNA"/>
</dbReference>
<name>A0ABD2AFP2_VESSQ</name>
<gene>
    <name evidence="1" type="ORF">V1478_012381</name>
</gene>
<dbReference type="Proteomes" id="UP001607302">
    <property type="component" value="Unassembled WGS sequence"/>
</dbReference>
<evidence type="ECO:0000313" key="2">
    <source>
        <dbReference type="Proteomes" id="UP001607302"/>
    </source>
</evidence>
<reference evidence="1 2" key="1">
    <citation type="journal article" date="2024" name="Ann. Entomol. Soc. Am.">
        <title>Genomic analyses of the southern and eastern yellowjacket wasps (Hymenoptera: Vespidae) reveal evolutionary signatures of social life.</title>
        <authorList>
            <person name="Catto M.A."/>
            <person name="Caine P.B."/>
            <person name="Orr S.E."/>
            <person name="Hunt B.G."/>
            <person name="Goodisman M.A.D."/>
        </authorList>
    </citation>
    <scope>NUCLEOTIDE SEQUENCE [LARGE SCALE GENOMIC DNA]</scope>
    <source>
        <strain evidence="1">233</strain>
        <tissue evidence="1">Head and thorax</tissue>
    </source>
</reference>
<organism evidence="1 2">
    <name type="scientific">Vespula squamosa</name>
    <name type="common">Southern yellow jacket</name>
    <name type="synonym">Wasp</name>
    <dbReference type="NCBI Taxonomy" id="30214"/>
    <lineage>
        <taxon>Eukaryota</taxon>
        <taxon>Metazoa</taxon>
        <taxon>Ecdysozoa</taxon>
        <taxon>Arthropoda</taxon>
        <taxon>Hexapoda</taxon>
        <taxon>Insecta</taxon>
        <taxon>Pterygota</taxon>
        <taxon>Neoptera</taxon>
        <taxon>Endopterygota</taxon>
        <taxon>Hymenoptera</taxon>
        <taxon>Apocrita</taxon>
        <taxon>Aculeata</taxon>
        <taxon>Vespoidea</taxon>
        <taxon>Vespidae</taxon>
        <taxon>Vespinae</taxon>
        <taxon>Vespula</taxon>
    </lineage>
</organism>
<evidence type="ECO:0000313" key="1">
    <source>
        <dbReference type="EMBL" id="KAL2718505.1"/>
    </source>
</evidence>
<protein>
    <submittedName>
        <fullName evidence="1">Uncharacterized protein</fullName>
    </submittedName>
</protein>
<dbReference type="AlphaFoldDB" id="A0ABD2AFP2"/>
<accession>A0ABD2AFP2</accession>
<sequence length="65" mass="7853">MASKWSKHFPIFAPPAFFDRDFMDYLRLYRDTFAQKEDRMAGIKFQSIQDDEGDERSDISDWILR</sequence>
<comment type="caution">
    <text evidence="1">The sequence shown here is derived from an EMBL/GenBank/DDBJ whole genome shotgun (WGS) entry which is preliminary data.</text>
</comment>
<keyword evidence="2" id="KW-1185">Reference proteome</keyword>